<dbReference type="SMART" id="SM00248">
    <property type="entry name" value="ANK"/>
    <property type="match status" value="3"/>
</dbReference>
<dbReference type="KEGG" id="tva:4770246"/>
<reference evidence="1" key="1">
    <citation type="submission" date="2006-10" db="EMBL/GenBank/DDBJ databases">
        <authorList>
            <person name="Amadeo P."/>
            <person name="Zhao Q."/>
            <person name="Wortman J."/>
            <person name="Fraser-Liggett C."/>
            <person name="Carlton J."/>
        </authorList>
    </citation>
    <scope>NUCLEOTIDE SEQUENCE</scope>
    <source>
        <strain evidence="1">G3</strain>
    </source>
</reference>
<dbReference type="eggNOG" id="KOG4412">
    <property type="taxonomic scope" value="Eukaryota"/>
</dbReference>
<evidence type="ECO:0000313" key="1">
    <source>
        <dbReference type="EMBL" id="EAY12288.1"/>
    </source>
</evidence>
<evidence type="ECO:0000313" key="2">
    <source>
        <dbReference type="Proteomes" id="UP000001542"/>
    </source>
</evidence>
<dbReference type="InterPro" id="IPR002110">
    <property type="entry name" value="Ankyrin_rpt"/>
</dbReference>
<dbReference type="RefSeq" id="XP_001324511.1">
    <property type="nucleotide sequence ID" value="XM_001324476.1"/>
</dbReference>
<gene>
    <name evidence="1" type="ORF">TVAG_160940</name>
</gene>
<dbReference type="STRING" id="5722.A2E4U9"/>
<dbReference type="InterPro" id="IPR028320">
    <property type="entry name" value="iASPP"/>
</dbReference>
<sequence>MDIITFNYPEIARISDIKDSEMMWININGKIIKSSRIALIMISRYIHDEYLRDNTITSVNIYVKLACTNTIDIVSDFINKGILKFENDLEHNRDLYEIGKKLFIEYLIKIFCNFTQSYQDINEENFCDIYDCALIENDNAKIEECISFFASKMSILDEEYKIKTIQRYGYDFLERTLMSKSLTILSEDSLVQTIISLSEFGNSFFCLLNHIRVELCSKKVIENISKYAEEHNLESVTNQVFEQALIHRTPIPRKLEISHSFFIDVDRIQQLKNLEKTKDDYERIYEVLEQASSEDDILTIKIAVKEKYSDVRDYGGYNMILEAACRNNLSLVKNLFNNGADIRSRCDSKRTILHYFCMKGDLEGVKFALNFIDINDKGDDDFTPLHDAINYSQEEICEYLCAQPNIEKNVKNNYDQTPLEFAVLLNKQHIVEILQRNEFT</sequence>
<name>A2E4U9_TRIV3</name>
<dbReference type="VEuPathDB" id="TrichDB:TVAG_160940"/>
<dbReference type="GO" id="GO:0006355">
    <property type="term" value="P:regulation of DNA-templated transcription"/>
    <property type="evidence" value="ECO:0007669"/>
    <property type="project" value="InterPro"/>
</dbReference>
<dbReference type="Gene3D" id="1.25.40.20">
    <property type="entry name" value="Ankyrin repeat-containing domain"/>
    <property type="match status" value="1"/>
</dbReference>
<keyword evidence="2" id="KW-1185">Reference proteome</keyword>
<dbReference type="Pfam" id="PF12796">
    <property type="entry name" value="Ank_2"/>
    <property type="match status" value="1"/>
</dbReference>
<dbReference type="PANTHER" id="PTHR24164">
    <property type="entry name" value="RELA-ASSOCIATED INHIBITOR"/>
    <property type="match status" value="1"/>
</dbReference>
<dbReference type="AlphaFoldDB" id="A2E4U9"/>
<accession>A2E4U9</accession>
<reference evidence="1" key="2">
    <citation type="journal article" date="2007" name="Science">
        <title>Draft genome sequence of the sexually transmitted pathogen Trichomonas vaginalis.</title>
        <authorList>
            <person name="Carlton J.M."/>
            <person name="Hirt R.P."/>
            <person name="Silva J.C."/>
            <person name="Delcher A.L."/>
            <person name="Schatz M."/>
            <person name="Zhao Q."/>
            <person name="Wortman J.R."/>
            <person name="Bidwell S.L."/>
            <person name="Alsmark U.C.M."/>
            <person name="Besteiro S."/>
            <person name="Sicheritz-Ponten T."/>
            <person name="Noel C.J."/>
            <person name="Dacks J.B."/>
            <person name="Foster P.G."/>
            <person name="Simillion C."/>
            <person name="Van de Peer Y."/>
            <person name="Miranda-Saavedra D."/>
            <person name="Barton G.J."/>
            <person name="Westrop G.D."/>
            <person name="Mueller S."/>
            <person name="Dessi D."/>
            <person name="Fiori P.L."/>
            <person name="Ren Q."/>
            <person name="Paulsen I."/>
            <person name="Zhang H."/>
            <person name="Bastida-Corcuera F.D."/>
            <person name="Simoes-Barbosa A."/>
            <person name="Brown M.T."/>
            <person name="Hayes R.D."/>
            <person name="Mukherjee M."/>
            <person name="Okumura C.Y."/>
            <person name="Schneider R."/>
            <person name="Smith A.J."/>
            <person name="Vanacova S."/>
            <person name="Villalvazo M."/>
            <person name="Haas B.J."/>
            <person name="Pertea M."/>
            <person name="Feldblyum T.V."/>
            <person name="Utterback T.R."/>
            <person name="Shu C.L."/>
            <person name="Osoegawa K."/>
            <person name="de Jong P.J."/>
            <person name="Hrdy I."/>
            <person name="Horvathova L."/>
            <person name="Zubacova Z."/>
            <person name="Dolezal P."/>
            <person name="Malik S.B."/>
            <person name="Logsdon J.M. Jr."/>
            <person name="Henze K."/>
            <person name="Gupta A."/>
            <person name="Wang C.C."/>
            <person name="Dunne R.L."/>
            <person name="Upcroft J.A."/>
            <person name="Upcroft P."/>
            <person name="White O."/>
            <person name="Salzberg S.L."/>
            <person name="Tang P."/>
            <person name="Chiu C.-H."/>
            <person name="Lee Y.-S."/>
            <person name="Embley T.M."/>
            <person name="Coombs G.H."/>
            <person name="Mottram J.C."/>
            <person name="Tachezy J."/>
            <person name="Fraser-Liggett C.M."/>
            <person name="Johnson P.J."/>
        </authorList>
    </citation>
    <scope>NUCLEOTIDE SEQUENCE [LARGE SCALE GENOMIC DNA]</scope>
    <source>
        <strain evidence="1">G3</strain>
    </source>
</reference>
<dbReference type="OrthoDB" id="20727at2759"/>
<dbReference type="PANTHER" id="PTHR24164:SF4">
    <property type="entry name" value="RELA-ASSOCIATED INHIBITOR"/>
    <property type="match status" value="1"/>
</dbReference>
<dbReference type="VEuPathDB" id="TrichDB:TVAGG3_0227920"/>
<dbReference type="InParanoid" id="A2E4U9"/>
<protein>
    <submittedName>
        <fullName evidence="1">Uncharacterized protein</fullName>
    </submittedName>
</protein>
<organism evidence="1 2">
    <name type="scientific">Trichomonas vaginalis (strain ATCC PRA-98 / G3)</name>
    <dbReference type="NCBI Taxonomy" id="412133"/>
    <lineage>
        <taxon>Eukaryota</taxon>
        <taxon>Metamonada</taxon>
        <taxon>Parabasalia</taxon>
        <taxon>Trichomonadida</taxon>
        <taxon>Trichomonadidae</taxon>
        <taxon>Trichomonas</taxon>
    </lineage>
</organism>
<dbReference type="SUPFAM" id="SSF48403">
    <property type="entry name" value="Ankyrin repeat"/>
    <property type="match status" value="1"/>
</dbReference>
<dbReference type="InterPro" id="IPR036770">
    <property type="entry name" value="Ankyrin_rpt-contain_sf"/>
</dbReference>
<dbReference type="Proteomes" id="UP000001542">
    <property type="component" value="Unassembled WGS sequence"/>
</dbReference>
<dbReference type="SMR" id="A2E4U9"/>
<dbReference type="EMBL" id="DS113304">
    <property type="protein sequence ID" value="EAY12288.1"/>
    <property type="molecule type" value="Genomic_DNA"/>
</dbReference>
<proteinExistence type="predicted"/>